<reference evidence="2 3" key="1">
    <citation type="submission" date="2021-06" db="EMBL/GenBank/DDBJ databases">
        <title>Caerostris extrusa draft genome.</title>
        <authorList>
            <person name="Kono N."/>
            <person name="Arakawa K."/>
        </authorList>
    </citation>
    <scope>NUCLEOTIDE SEQUENCE [LARGE SCALE GENOMIC DNA]</scope>
</reference>
<comment type="caution">
    <text evidence="2">The sequence shown here is derived from an EMBL/GenBank/DDBJ whole genome shotgun (WGS) entry which is preliminary data.</text>
</comment>
<dbReference type="AlphaFoldDB" id="A0AAV4VLJ1"/>
<keyword evidence="3" id="KW-1185">Reference proteome</keyword>
<evidence type="ECO:0000256" key="1">
    <source>
        <dbReference type="SAM" id="MobiDB-lite"/>
    </source>
</evidence>
<dbReference type="EMBL" id="BPLR01014755">
    <property type="protein sequence ID" value="GIY71097.1"/>
    <property type="molecule type" value="Genomic_DNA"/>
</dbReference>
<feature type="compositionally biased region" description="Basic and acidic residues" evidence="1">
    <location>
        <begin position="1"/>
        <end position="17"/>
    </location>
</feature>
<sequence>MSDFGENSKKCSDESDKMLFPALSTNSHNQQRKLNSSYTSMPPSGNLSNKNSGLEISQSLLDANISSAVSPSSTSATPQASYADVIRMSSTCSGVQGYISIENNKAIPEQNQLLLSKPIQEKLPKNENPQPGSSDWVISKLSQLNLSAPEPGNVALTHCHQNGQNFVAPRPVVVSLKKPSFYNSSLQACKNVLNSLSSSTNFVPSDKKVLEVDDCLISLEKSSIENVMMSGSTNRSSVSSDFTASMTDTQMAKDLTIDNFLKKEPPVIIMNNCSPPDSMSEISFGIEYEEMIKLCSDNCSVEDCIPHAVQDTGDDSLSDESIKTDTCHPKSPIPLLPESILPLVTSEIETPHISISIKGKTLYWKESDVNYNKSNHSKLAEYLSSVWNDIGKETEKEQDTTHMNGSIH</sequence>
<accession>A0AAV4VLJ1</accession>
<organism evidence="2 3">
    <name type="scientific">Caerostris extrusa</name>
    <name type="common">Bark spider</name>
    <name type="synonym">Caerostris bankana</name>
    <dbReference type="NCBI Taxonomy" id="172846"/>
    <lineage>
        <taxon>Eukaryota</taxon>
        <taxon>Metazoa</taxon>
        <taxon>Ecdysozoa</taxon>
        <taxon>Arthropoda</taxon>
        <taxon>Chelicerata</taxon>
        <taxon>Arachnida</taxon>
        <taxon>Araneae</taxon>
        <taxon>Araneomorphae</taxon>
        <taxon>Entelegynae</taxon>
        <taxon>Araneoidea</taxon>
        <taxon>Araneidae</taxon>
        <taxon>Caerostris</taxon>
    </lineage>
</organism>
<feature type="region of interest" description="Disordered" evidence="1">
    <location>
        <begin position="1"/>
        <end position="52"/>
    </location>
</feature>
<proteinExistence type="predicted"/>
<name>A0AAV4VLJ1_CAEEX</name>
<dbReference type="Proteomes" id="UP001054945">
    <property type="component" value="Unassembled WGS sequence"/>
</dbReference>
<feature type="compositionally biased region" description="Polar residues" evidence="1">
    <location>
        <begin position="23"/>
        <end position="52"/>
    </location>
</feature>
<gene>
    <name evidence="2" type="primary">AVEN_274670_1</name>
    <name evidence="2" type="ORF">CEXT_372541</name>
</gene>
<evidence type="ECO:0000313" key="2">
    <source>
        <dbReference type="EMBL" id="GIY71097.1"/>
    </source>
</evidence>
<protein>
    <submittedName>
        <fullName evidence="2">Uncharacterized protein</fullName>
    </submittedName>
</protein>
<evidence type="ECO:0000313" key="3">
    <source>
        <dbReference type="Proteomes" id="UP001054945"/>
    </source>
</evidence>